<reference evidence="2 3" key="1">
    <citation type="journal article" date="2015" name="Genome Biol. Evol.">
        <title>Phylogenomic analyses indicate that early fungi evolved digesting cell walls of algal ancestors of land plants.</title>
        <authorList>
            <person name="Chang Y."/>
            <person name="Wang S."/>
            <person name="Sekimoto S."/>
            <person name="Aerts A.L."/>
            <person name="Choi C."/>
            <person name="Clum A."/>
            <person name="LaButti K.M."/>
            <person name="Lindquist E.A."/>
            <person name="Yee Ngan C."/>
            <person name="Ohm R.A."/>
            <person name="Salamov A.A."/>
            <person name="Grigoriev I.V."/>
            <person name="Spatafora J.W."/>
            <person name="Berbee M.L."/>
        </authorList>
    </citation>
    <scope>NUCLEOTIDE SEQUENCE [LARGE SCALE GENOMIC DNA]</scope>
    <source>
        <strain evidence="2 3">JEL478</strain>
    </source>
</reference>
<protein>
    <submittedName>
        <fullName evidence="2">Uncharacterized protein</fullName>
    </submittedName>
</protein>
<feature type="compositionally biased region" description="Basic and acidic residues" evidence="1">
    <location>
        <begin position="276"/>
        <end position="295"/>
    </location>
</feature>
<name>A0A139A329_GONPJ</name>
<dbReference type="InterPro" id="IPR019410">
    <property type="entry name" value="Methyltransf_16"/>
</dbReference>
<proteinExistence type="predicted"/>
<evidence type="ECO:0000256" key="1">
    <source>
        <dbReference type="SAM" id="MobiDB-lite"/>
    </source>
</evidence>
<sequence length="324" mass="35295">MKEEGQLPLRKFRLSRRREHAGRHLVFGAQCVDDQGGSAAYLPRSDMLQTESPHSPDIDAASDCDSDEDLWTLRFHLPTVDRTLTIRQEFGGVILTEFGTRDGGLGSTVWPPSSRLLRFFEERPHLIRARRVLELGAGCGLLGIGIAQLGAKEVVLTDRGDMMELLDINLHKNPPCAPCTASSHSLDWTSFPTTPASALPPPLSTPFDVVVAAECLYSIAAVRPLLETVAKAIEKEGKGTAYMCGVIGPEVWDELEREVEREGWVMEDAEGTDRTARNACGERHTADNDTPKESCAEAEGGRGAGAGREDRKVWKLTTAGATST</sequence>
<dbReference type="PANTHER" id="PTHR14614">
    <property type="entry name" value="HEPATOCELLULAR CARCINOMA-ASSOCIATED ANTIGEN"/>
    <property type="match status" value="1"/>
</dbReference>
<gene>
    <name evidence="2" type="ORF">M427DRAFT_47384</name>
</gene>
<dbReference type="Gene3D" id="3.40.50.150">
    <property type="entry name" value="Vaccinia Virus protein VP39"/>
    <property type="match status" value="1"/>
</dbReference>
<dbReference type="CDD" id="cd02440">
    <property type="entry name" value="AdoMet_MTases"/>
    <property type="match status" value="1"/>
</dbReference>
<accession>A0A139A329</accession>
<keyword evidence="3" id="KW-1185">Reference proteome</keyword>
<dbReference type="InterPro" id="IPR029063">
    <property type="entry name" value="SAM-dependent_MTases_sf"/>
</dbReference>
<dbReference type="AlphaFoldDB" id="A0A139A329"/>
<evidence type="ECO:0000313" key="3">
    <source>
        <dbReference type="Proteomes" id="UP000070544"/>
    </source>
</evidence>
<dbReference type="Pfam" id="PF10294">
    <property type="entry name" value="Methyltransf_16"/>
    <property type="match status" value="1"/>
</dbReference>
<dbReference type="STRING" id="1344416.A0A139A329"/>
<feature type="region of interest" description="Disordered" evidence="1">
    <location>
        <begin position="276"/>
        <end position="324"/>
    </location>
</feature>
<dbReference type="SUPFAM" id="SSF53335">
    <property type="entry name" value="S-adenosyl-L-methionine-dependent methyltransferases"/>
    <property type="match status" value="1"/>
</dbReference>
<organism evidence="2 3">
    <name type="scientific">Gonapodya prolifera (strain JEL478)</name>
    <name type="common">Monoblepharis prolifera</name>
    <dbReference type="NCBI Taxonomy" id="1344416"/>
    <lineage>
        <taxon>Eukaryota</taxon>
        <taxon>Fungi</taxon>
        <taxon>Fungi incertae sedis</taxon>
        <taxon>Chytridiomycota</taxon>
        <taxon>Chytridiomycota incertae sedis</taxon>
        <taxon>Monoblepharidomycetes</taxon>
        <taxon>Monoblepharidales</taxon>
        <taxon>Gonapodyaceae</taxon>
        <taxon>Gonapodya</taxon>
    </lineage>
</organism>
<dbReference type="EMBL" id="KQ965806">
    <property type="protein sequence ID" value="KXS11192.1"/>
    <property type="molecule type" value="Genomic_DNA"/>
</dbReference>
<evidence type="ECO:0000313" key="2">
    <source>
        <dbReference type="EMBL" id="KXS11192.1"/>
    </source>
</evidence>
<dbReference type="Proteomes" id="UP000070544">
    <property type="component" value="Unassembled WGS sequence"/>
</dbReference>